<dbReference type="GO" id="GO:0016757">
    <property type="term" value="F:glycosyltransferase activity"/>
    <property type="evidence" value="ECO:0007669"/>
    <property type="project" value="UniProtKB-KW"/>
</dbReference>
<dbReference type="InterPro" id="IPR029044">
    <property type="entry name" value="Nucleotide-diphossugar_trans"/>
</dbReference>
<organism evidence="2 3">
    <name type="scientific">Parabacteroides absconsus</name>
    <dbReference type="NCBI Taxonomy" id="2951805"/>
    <lineage>
        <taxon>Bacteria</taxon>
        <taxon>Pseudomonadati</taxon>
        <taxon>Bacteroidota</taxon>
        <taxon>Bacteroidia</taxon>
        <taxon>Bacteroidales</taxon>
        <taxon>Tannerellaceae</taxon>
        <taxon>Parabacteroides</taxon>
    </lineage>
</organism>
<keyword evidence="3" id="KW-1185">Reference proteome</keyword>
<keyword evidence="2" id="KW-0328">Glycosyltransferase</keyword>
<sequence>MEQQPLVSVVIPVYNMETYLEETVRSVQASTYPSLEIILMDDGSKDQSLAVARRLAEEDPRIHVYTQLNGGVAAARNHAISKASGIYIFPLDADDRIVADYIEKAVEVAEKDSSVKCVTCRAEFFGARSGEWKLPRYTRSLLARKNMLPASALFRKSDWKRIGGYDETIIAREDWAFWIGVLKDGGEVVRLPETGLYYRIRNYSKRVSDRSLKKHVIDVLNQKYADFFFWELGGPLRYQRSWSRVINFFSRLIHPMEAFIYPKYAEMGNWLFQLPAHFEEEGVCIYKGRNELREVTIGEKTFVVKSYKRPHLLNRFVYAYVRPSKAERACLYARMFREKGIGSPEPVGYLTRGHTGLFDKSYFVCLKSECPYTYRDFATHTFSRQTEILRAIGRVTARMHDAGFYHEDYSAGNILFRDDLPEIQIEIIDLNRLSFGKIGLEKGCKNFERLPGSDEMLSVMAEAYAEARGFDAQECLGLIRKYVDEELEYRKKKAQTV</sequence>
<dbReference type="PROSITE" id="PS00109">
    <property type="entry name" value="PROTEIN_KINASE_TYR"/>
    <property type="match status" value="1"/>
</dbReference>
<dbReference type="Pfam" id="PF00535">
    <property type="entry name" value="Glycos_transf_2"/>
    <property type="match status" value="1"/>
</dbReference>
<dbReference type="EC" id="2.4.-.-" evidence="2"/>
<dbReference type="InterPro" id="IPR001173">
    <property type="entry name" value="Glyco_trans_2-like"/>
</dbReference>
<proteinExistence type="predicted"/>
<evidence type="ECO:0000313" key="2">
    <source>
        <dbReference type="EMBL" id="WWV65710.1"/>
    </source>
</evidence>
<dbReference type="Proteomes" id="UP001320603">
    <property type="component" value="Chromosome"/>
</dbReference>
<dbReference type="InterPro" id="IPR008266">
    <property type="entry name" value="Tyr_kinase_AS"/>
</dbReference>
<evidence type="ECO:0000259" key="1">
    <source>
        <dbReference type="Pfam" id="PF00535"/>
    </source>
</evidence>
<protein>
    <submittedName>
        <fullName evidence="2">Glycosyltransferase</fullName>
        <ecNumber evidence="2">2.4.-.-</ecNumber>
    </submittedName>
</protein>
<gene>
    <name evidence="2" type="ORF">NEE14_011990</name>
</gene>
<dbReference type="PANTHER" id="PTHR43685:SF2">
    <property type="entry name" value="GLYCOSYLTRANSFERASE 2-LIKE DOMAIN-CONTAINING PROTEIN"/>
    <property type="match status" value="1"/>
</dbReference>
<accession>A0ABZ2IQP3</accession>
<dbReference type="SUPFAM" id="SSF53448">
    <property type="entry name" value="Nucleotide-diphospho-sugar transferases"/>
    <property type="match status" value="1"/>
</dbReference>
<dbReference type="InterPro" id="IPR011009">
    <property type="entry name" value="Kinase-like_dom_sf"/>
</dbReference>
<feature type="domain" description="Glycosyltransferase 2-like" evidence="1">
    <location>
        <begin position="8"/>
        <end position="144"/>
    </location>
</feature>
<dbReference type="Pfam" id="PF06293">
    <property type="entry name" value="Kdo"/>
    <property type="match status" value="1"/>
</dbReference>
<dbReference type="InterPro" id="IPR050834">
    <property type="entry name" value="Glycosyltransf_2"/>
</dbReference>
<dbReference type="CDD" id="cd00761">
    <property type="entry name" value="Glyco_tranf_GTA_type"/>
    <property type="match status" value="1"/>
</dbReference>
<dbReference type="SUPFAM" id="SSF56112">
    <property type="entry name" value="Protein kinase-like (PK-like)"/>
    <property type="match status" value="1"/>
</dbReference>
<evidence type="ECO:0000313" key="3">
    <source>
        <dbReference type="Proteomes" id="UP001320603"/>
    </source>
</evidence>
<dbReference type="RefSeq" id="WP_251966695.1">
    <property type="nucleotide sequence ID" value="NZ_CP146284.1"/>
</dbReference>
<dbReference type="Gene3D" id="1.10.510.10">
    <property type="entry name" value="Transferase(Phosphotransferase) domain 1"/>
    <property type="match status" value="1"/>
</dbReference>
<dbReference type="Gene3D" id="3.90.550.10">
    <property type="entry name" value="Spore Coat Polysaccharide Biosynthesis Protein SpsA, Chain A"/>
    <property type="match status" value="1"/>
</dbReference>
<keyword evidence="2" id="KW-0808">Transferase</keyword>
<dbReference type="PANTHER" id="PTHR43685">
    <property type="entry name" value="GLYCOSYLTRANSFERASE"/>
    <property type="match status" value="1"/>
</dbReference>
<name>A0ABZ2IQP3_9BACT</name>
<reference evidence="2 3" key="1">
    <citation type="submission" date="2024-02" db="EMBL/GenBank/DDBJ databases">
        <title>Whole genome sequencing of Parabacteroides sp. AD58.</title>
        <authorList>
            <person name="Chaplin A.V."/>
            <person name="Pikina A.P."/>
            <person name="Sokolova S.R."/>
            <person name="Korostin D.O."/>
            <person name="Efimov B.A."/>
        </authorList>
    </citation>
    <scope>NUCLEOTIDE SEQUENCE [LARGE SCALE GENOMIC DNA]</scope>
    <source>
        <strain evidence="2 3">AD58</strain>
    </source>
</reference>
<dbReference type="EMBL" id="CP146284">
    <property type="protein sequence ID" value="WWV65710.1"/>
    <property type="molecule type" value="Genomic_DNA"/>
</dbReference>